<feature type="domain" description="PIN" evidence="8">
    <location>
        <begin position="4"/>
        <end position="130"/>
    </location>
</feature>
<keyword evidence="4" id="KW-0479">Metal-binding</keyword>
<dbReference type="PANTHER" id="PTHR33653:SF1">
    <property type="entry name" value="RIBONUCLEASE VAPC2"/>
    <property type="match status" value="1"/>
</dbReference>
<sequence>MTALDTDVLTELFAGNAVYERRLGAVAPAERFVPIVVAGEVVRGWLNAVRQAEAGKGRMSLEFAFGRLQESLTVIVPFALLPYTAAADALVRQWRAAKIRVGTNDLRIAAICVVHGATLATRNARDYAQVPGLTFDVWN</sequence>
<dbReference type="PANTHER" id="PTHR33653">
    <property type="entry name" value="RIBONUCLEASE VAPC2"/>
    <property type="match status" value="1"/>
</dbReference>
<dbReference type="RefSeq" id="WP_010044704.1">
    <property type="nucleotide sequence ID" value="NZ_CP025958.1"/>
</dbReference>
<evidence type="ECO:0000313" key="9">
    <source>
        <dbReference type="EMBL" id="AWM41696.1"/>
    </source>
</evidence>
<comment type="cofactor">
    <cofactor evidence="1">
        <name>Mg(2+)</name>
        <dbReference type="ChEBI" id="CHEBI:18420"/>
    </cofactor>
</comment>
<dbReference type="OrthoDB" id="287714at2"/>
<reference evidence="9 10" key="1">
    <citation type="submission" date="2018-01" db="EMBL/GenBank/DDBJ databases">
        <title>G. obscuriglobus.</title>
        <authorList>
            <person name="Franke J."/>
            <person name="Blomberg W."/>
            <person name="Selmecki A."/>
        </authorList>
    </citation>
    <scope>NUCLEOTIDE SEQUENCE [LARGE SCALE GENOMIC DNA]</scope>
    <source>
        <strain evidence="9 10">DSM 5831</strain>
    </source>
</reference>
<evidence type="ECO:0000256" key="7">
    <source>
        <dbReference type="ARBA" id="ARBA00038093"/>
    </source>
</evidence>
<keyword evidence="6" id="KW-0460">Magnesium</keyword>
<dbReference type="GO" id="GO:0004518">
    <property type="term" value="F:nuclease activity"/>
    <property type="evidence" value="ECO:0007669"/>
    <property type="project" value="UniProtKB-KW"/>
</dbReference>
<evidence type="ECO:0000256" key="2">
    <source>
        <dbReference type="ARBA" id="ARBA00022649"/>
    </source>
</evidence>
<evidence type="ECO:0000256" key="3">
    <source>
        <dbReference type="ARBA" id="ARBA00022722"/>
    </source>
</evidence>
<dbReference type="KEGG" id="gog:C1280_35010"/>
<organism evidence="9 10">
    <name type="scientific">Gemmata obscuriglobus</name>
    <dbReference type="NCBI Taxonomy" id="114"/>
    <lineage>
        <taxon>Bacteria</taxon>
        <taxon>Pseudomonadati</taxon>
        <taxon>Planctomycetota</taxon>
        <taxon>Planctomycetia</taxon>
        <taxon>Gemmatales</taxon>
        <taxon>Gemmataceae</taxon>
        <taxon>Gemmata</taxon>
    </lineage>
</organism>
<gene>
    <name evidence="9" type="ORF">C1280_35010</name>
</gene>
<evidence type="ECO:0000256" key="5">
    <source>
        <dbReference type="ARBA" id="ARBA00022801"/>
    </source>
</evidence>
<dbReference type="CDD" id="cd09881">
    <property type="entry name" value="PIN_VapC4-5_FitB-like"/>
    <property type="match status" value="1"/>
</dbReference>
<evidence type="ECO:0000256" key="1">
    <source>
        <dbReference type="ARBA" id="ARBA00001946"/>
    </source>
</evidence>
<dbReference type="EMBL" id="CP025958">
    <property type="protein sequence ID" value="AWM41696.1"/>
    <property type="molecule type" value="Genomic_DNA"/>
</dbReference>
<evidence type="ECO:0000259" key="8">
    <source>
        <dbReference type="Pfam" id="PF01850"/>
    </source>
</evidence>
<keyword evidence="3" id="KW-0540">Nuclease</keyword>
<dbReference type="InterPro" id="IPR029060">
    <property type="entry name" value="PIN-like_dom_sf"/>
</dbReference>
<evidence type="ECO:0000256" key="4">
    <source>
        <dbReference type="ARBA" id="ARBA00022723"/>
    </source>
</evidence>
<accession>A0A2Z3HD99</accession>
<evidence type="ECO:0000256" key="6">
    <source>
        <dbReference type="ARBA" id="ARBA00022842"/>
    </source>
</evidence>
<protein>
    <submittedName>
        <fullName evidence="9">PIN domain-containing protein</fullName>
    </submittedName>
</protein>
<dbReference type="InterPro" id="IPR050556">
    <property type="entry name" value="Type_II_TA_system_RNase"/>
</dbReference>
<evidence type="ECO:0000313" key="10">
    <source>
        <dbReference type="Proteomes" id="UP000245802"/>
    </source>
</evidence>
<keyword evidence="5" id="KW-0378">Hydrolase</keyword>
<keyword evidence="2" id="KW-1277">Toxin-antitoxin system</keyword>
<dbReference type="AlphaFoldDB" id="A0A2Z3HD99"/>
<dbReference type="InterPro" id="IPR002716">
    <property type="entry name" value="PIN_dom"/>
</dbReference>
<dbReference type="GO" id="GO:0016787">
    <property type="term" value="F:hydrolase activity"/>
    <property type="evidence" value="ECO:0007669"/>
    <property type="project" value="UniProtKB-KW"/>
</dbReference>
<dbReference type="Gene3D" id="3.40.50.1010">
    <property type="entry name" value="5'-nuclease"/>
    <property type="match status" value="1"/>
</dbReference>
<dbReference type="Pfam" id="PF01850">
    <property type="entry name" value="PIN"/>
    <property type="match status" value="1"/>
</dbReference>
<keyword evidence="10" id="KW-1185">Reference proteome</keyword>
<name>A0A2Z3HD99_9BACT</name>
<dbReference type="GO" id="GO:0046872">
    <property type="term" value="F:metal ion binding"/>
    <property type="evidence" value="ECO:0007669"/>
    <property type="project" value="UniProtKB-KW"/>
</dbReference>
<dbReference type="SUPFAM" id="SSF88723">
    <property type="entry name" value="PIN domain-like"/>
    <property type="match status" value="1"/>
</dbReference>
<comment type="similarity">
    <text evidence="7">Belongs to the PINc/VapC protein family.</text>
</comment>
<proteinExistence type="inferred from homology"/>
<dbReference type="Proteomes" id="UP000245802">
    <property type="component" value="Chromosome"/>
</dbReference>